<dbReference type="PROSITE" id="PS51296">
    <property type="entry name" value="RIESKE"/>
    <property type="match status" value="1"/>
</dbReference>
<evidence type="ECO:0000256" key="5">
    <source>
        <dbReference type="ARBA" id="ARBA00023002"/>
    </source>
</evidence>
<dbReference type="EC" id="1.14.19.21" evidence="9"/>
<evidence type="ECO:0000256" key="2">
    <source>
        <dbReference type="ARBA" id="ARBA00004972"/>
    </source>
</evidence>
<dbReference type="GO" id="GO:0008203">
    <property type="term" value="P:cholesterol metabolic process"/>
    <property type="evidence" value="ECO:0007669"/>
    <property type="project" value="InterPro"/>
</dbReference>
<dbReference type="InterPro" id="IPR050584">
    <property type="entry name" value="Cholesterol_7-desaturase"/>
</dbReference>
<keyword evidence="15" id="KW-1185">Reference proteome</keyword>
<dbReference type="Proteomes" id="UP000708208">
    <property type="component" value="Unassembled WGS sequence"/>
</dbReference>
<keyword evidence="5" id="KW-0560">Oxidoreductase</keyword>
<evidence type="ECO:0000256" key="11">
    <source>
        <dbReference type="ARBA" id="ARBA00049548"/>
    </source>
</evidence>
<protein>
    <recommendedName>
        <fullName evidence="9">cholesterol 7-desaturase</fullName>
        <ecNumber evidence="9">1.14.19.21</ecNumber>
    </recommendedName>
</protein>
<dbReference type="CDD" id="cd03469">
    <property type="entry name" value="Rieske_RO_Alpha_N"/>
    <property type="match status" value="1"/>
</dbReference>
<dbReference type="AlphaFoldDB" id="A0A8J2JQ98"/>
<dbReference type="GO" id="GO:0170056">
    <property type="term" value="F:cholesterol 7-desaturase [NAD(P)H] activity"/>
    <property type="evidence" value="ECO:0007669"/>
    <property type="project" value="UniProtKB-EC"/>
</dbReference>
<evidence type="ECO:0000256" key="1">
    <source>
        <dbReference type="ARBA" id="ARBA00004370"/>
    </source>
</evidence>
<evidence type="ECO:0000313" key="15">
    <source>
        <dbReference type="Proteomes" id="UP000708208"/>
    </source>
</evidence>
<proteinExistence type="inferred from homology"/>
<evidence type="ECO:0000256" key="9">
    <source>
        <dbReference type="ARBA" id="ARBA00026095"/>
    </source>
</evidence>
<evidence type="ECO:0000256" key="7">
    <source>
        <dbReference type="ARBA" id="ARBA00025712"/>
    </source>
</evidence>
<evidence type="ECO:0000256" key="8">
    <source>
        <dbReference type="ARBA" id="ARBA00025729"/>
    </source>
</evidence>
<keyword evidence="4 12" id="KW-1133">Transmembrane helix</keyword>
<evidence type="ECO:0000256" key="3">
    <source>
        <dbReference type="ARBA" id="ARBA00022692"/>
    </source>
</evidence>
<comment type="pathway">
    <text evidence="2">Hormone biosynthesis.</text>
</comment>
<evidence type="ECO:0000313" key="14">
    <source>
        <dbReference type="EMBL" id="CAG7719174.1"/>
    </source>
</evidence>
<dbReference type="Pfam" id="PF00355">
    <property type="entry name" value="Rieske"/>
    <property type="match status" value="1"/>
</dbReference>
<keyword evidence="6 12" id="KW-0472">Membrane</keyword>
<evidence type="ECO:0000256" key="4">
    <source>
        <dbReference type="ARBA" id="ARBA00022989"/>
    </source>
</evidence>
<dbReference type="GO" id="GO:0005737">
    <property type="term" value="C:cytoplasm"/>
    <property type="evidence" value="ECO:0007669"/>
    <property type="project" value="TreeGrafter"/>
</dbReference>
<dbReference type="OrthoDB" id="426882at2759"/>
<evidence type="ECO:0000259" key="13">
    <source>
        <dbReference type="PROSITE" id="PS51296"/>
    </source>
</evidence>
<dbReference type="GO" id="GO:0016020">
    <property type="term" value="C:membrane"/>
    <property type="evidence" value="ECO:0007669"/>
    <property type="project" value="UniProtKB-SubCell"/>
</dbReference>
<dbReference type="InterPro" id="IPR045605">
    <property type="entry name" value="KshA-like_C"/>
</dbReference>
<comment type="pathway">
    <text evidence="7">Steroid hormone biosynthesis; dafachronic acid biosynthesis.</text>
</comment>
<sequence>MTVVFTPIQNTWTASIPTIFTGPTMVSIIVGIASLFVYKIWAKWSRLPTSEDITNTVGFESGKGKHKREVINRLQKLRKLGPIPPPYPNGWFTLLGSEQLGKETATEVSVLGLNLVAWRGKSGKAYVADAYCPHLGAHLGVGGTVENECITCPFHGWQFHGQNGSLFNIPYSNAEALEASAKIKMHRIIERNGFIYLWHHAEGQEPFWFPGEHKKILSGQWASCHRHEMTIGAHIQDVRENLADVNHFNVVHAPGMFEGILNFFSFKYQGEWTIMKDETTLKRNHMTSSVVHSVLMLFDKFSLFPTTLQFIEEGPGLSELHLNIGFIKSILFIHVTPLEPMTQRIVFQLYTSDWIPTLITSLLFANSLNMVYRDAAIWSRKTFVKSPILPKQDTSVKTFRLWFAQFYSENSWRVGSENSFEF</sequence>
<dbReference type="GO" id="GO:0051537">
    <property type="term" value="F:2 iron, 2 sulfur cluster binding"/>
    <property type="evidence" value="ECO:0007669"/>
    <property type="project" value="InterPro"/>
</dbReference>
<gene>
    <name evidence="14" type="ORF">AFUS01_LOCUS8512</name>
</gene>
<comment type="similarity">
    <text evidence="8">Belongs to the cholesterol 7-desaturase family.</text>
</comment>
<comment type="catalytic activity">
    <reaction evidence="10">
        <text>cholesterol + NADH + O2 + H(+) = 7-dehydrocholesterol + NAD(+) + 2 H2O</text>
        <dbReference type="Rhea" id="RHEA:51644"/>
        <dbReference type="ChEBI" id="CHEBI:15377"/>
        <dbReference type="ChEBI" id="CHEBI:15378"/>
        <dbReference type="ChEBI" id="CHEBI:15379"/>
        <dbReference type="ChEBI" id="CHEBI:16113"/>
        <dbReference type="ChEBI" id="CHEBI:17759"/>
        <dbReference type="ChEBI" id="CHEBI:57540"/>
        <dbReference type="ChEBI" id="CHEBI:57945"/>
        <dbReference type="EC" id="1.14.19.21"/>
    </reaction>
    <physiologicalReaction direction="left-to-right" evidence="10">
        <dbReference type="Rhea" id="RHEA:51645"/>
    </physiologicalReaction>
</comment>
<dbReference type="EMBL" id="CAJVCH010059207">
    <property type="protein sequence ID" value="CAG7719174.1"/>
    <property type="molecule type" value="Genomic_DNA"/>
</dbReference>
<accession>A0A8J2JQ98</accession>
<dbReference type="Pfam" id="PF19298">
    <property type="entry name" value="KshA_C"/>
    <property type="match status" value="1"/>
</dbReference>
<evidence type="ECO:0000256" key="10">
    <source>
        <dbReference type="ARBA" id="ARBA00047853"/>
    </source>
</evidence>
<comment type="catalytic activity">
    <reaction evidence="11">
        <text>cholesterol + NADPH + O2 + H(+) = 7-dehydrocholesterol + NADP(+) + 2 H2O</text>
        <dbReference type="Rhea" id="RHEA:45024"/>
        <dbReference type="ChEBI" id="CHEBI:15377"/>
        <dbReference type="ChEBI" id="CHEBI:15378"/>
        <dbReference type="ChEBI" id="CHEBI:15379"/>
        <dbReference type="ChEBI" id="CHEBI:16113"/>
        <dbReference type="ChEBI" id="CHEBI:17759"/>
        <dbReference type="ChEBI" id="CHEBI:57783"/>
        <dbReference type="ChEBI" id="CHEBI:58349"/>
        <dbReference type="EC" id="1.14.19.21"/>
    </reaction>
    <physiologicalReaction direction="left-to-right" evidence="11">
        <dbReference type="Rhea" id="RHEA:45025"/>
    </physiologicalReaction>
</comment>
<dbReference type="UniPathway" id="UPA01020"/>
<organism evidence="14 15">
    <name type="scientific">Allacma fusca</name>
    <dbReference type="NCBI Taxonomy" id="39272"/>
    <lineage>
        <taxon>Eukaryota</taxon>
        <taxon>Metazoa</taxon>
        <taxon>Ecdysozoa</taxon>
        <taxon>Arthropoda</taxon>
        <taxon>Hexapoda</taxon>
        <taxon>Collembola</taxon>
        <taxon>Symphypleona</taxon>
        <taxon>Sminthuridae</taxon>
        <taxon>Allacma</taxon>
    </lineage>
</organism>
<dbReference type="PANTHER" id="PTHR21266">
    <property type="entry name" value="IRON-SULFUR DOMAIN CONTAINING PROTEIN"/>
    <property type="match status" value="1"/>
</dbReference>
<reference evidence="14" key="1">
    <citation type="submission" date="2021-06" db="EMBL/GenBank/DDBJ databases">
        <authorList>
            <person name="Hodson N. C."/>
            <person name="Mongue J. A."/>
            <person name="Jaron S. K."/>
        </authorList>
    </citation>
    <scope>NUCLEOTIDE SEQUENCE</scope>
</reference>
<name>A0A8J2JQ98_9HEXA</name>
<evidence type="ECO:0000256" key="6">
    <source>
        <dbReference type="ARBA" id="ARBA00023136"/>
    </source>
</evidence>
<keyword evidence="3 12" id="KW-0812">Transmembrane</keyword>
<comment type="caution">
    <text evidence="14">The sequence shown here is derived from an EMBL/GenBank/DDBJ whole genome shotgun (WGS) entry which is preliminary data.</text>
</comment>
<evidence type="ECO:0000256" key="12">
    <source>
        <dbReference type="SAM" id="Phobius"/>
    </source>
</evidence>
<dbReference type="PANTHER" id="PTHR21266:SF32">
    <property type="entry name" value="CHOLESTEROL 7-DESATURASE NVD"/>
    <property type="match status" value="1"/>
</dbReference>
<feature type="domain" description="Rieske" evidence="13">
    <location>
        <begin position="91"/>
        <end position="197"/>
    </location>
</feature>
<comment type="subcellular location">
    <subcellularLocation>
        <location evidence="1">Membrane</location>
    </subcellularLocation>
</comment>
<feature type="transmembrane region" description="Helical" evidence="12">
    <location>
        <begin position="12"/>
        <end position="38"/>
    </location>
</feature>
<dbReference type="InterPro" id="IPR017941">
    <property type="entry name" value="Rieske_2Fe-2S"/>
</dbReference>